<feature type="transmembrane region" description="Helical" evidence="4">
    <location>
        <begin position="6"/>
        <end position="24"/>
    </location>
</feature>
<dbReference type="SMART" id="SM00342">
    <property type="entry name" value="HTH_ARAC"/>
    <property type="match status" value="1"/>
</dbReference>
<keyword evidence="1" id="KW-0805">Transcription regulation</keyword>
<keyword evidence="2" id="KW-0238">DNA-binding</keyword>
<sequence length="401" mass="45290">MNGFINAFLIVGTSALLLLALLAFEKAMRQGDKARLYLVVFLLVSALYFASYGLYCCAPSPYNEIGGAFKIPLILAFIPLFFLFLRDLITGTTQPFSMVVKHLILPVLFIASAPLLLIFPESDISIGRNQVGYTLRFLLGHLVLMLQTVFYTLRMFRRYARYSGKLQKYYRESDRHPVKIRNLLLSFVIYLLVLDNWIMTFLIPQEVFSLVYPLLLFSAAFVTGWLGLAAPACFHPVSSQSVPYEKAGHPLKENVVAKAPVQVNADTEEVSAQVNGRKPFGDSKKKALYEHLLRYLKESEVYTNPKLTLKQLASDLDTNTRYLSMVINEFEGCNFNQMLNRYRVNKVIQLLVDNQAESYSYLGLAQKAGFHSKSVFISAFKAQTGSTPTEFAGSMKKLIQN</sequence>
<keyword evidence="4" id="KW-0472">Membrane</keyword>
<gene>
    <name evidence="6" type="ORF">SDC9_14909</name>
</gene>
<feature type="domain" description="HTH araC/xylS-type" evidence="5">
    <location>
        <begin position="290"/>
        <end position="394"/>
    </location>
</feature>
<comment type="caution">
    <text evidence="6">The sequence shown here is derived from an EMBL/GenBank/DDBJ whole genome shotgun (WGS) entry which is preliminary data.</text>
</comment>
<feature type="transmembrane region" description="Helical" evidence="4">
    <location>
        <begin position="67"/>
        <end position="86"/>
    </location>
</feature>
<keyword evidence="4" id="KW-1133">Transmembrane helix</keyword>
<evidence type="ECO:0000256" key="2">
    <source>
        <dbReference type="ARBA" id="ARBA00023125"/>
    </source>
</evidence>
<evidence type="ECO:0000256" key="1">
    <source>
        <dbReference type="ARBA" id="ARBA00023015"/>
    </source>
</evidence>
<accession>A0A644TQG9</accession>
<dbReference type="EMBL" id="VSSQ01000045">
    <property type="protein sequence ID" value="MPL69175.1"/>
    <property type="molecule type" value="Genomic_DNA"/>
</dbReference>
<dbReference type="Pfam" id="PF12833">
    <property type="entry name" value="HTH_18"/>
    <property type="match status" value="1"/>
</dbReference>
<organism evidence="6">
    <name type="scientific">bioreactor metagenome</name>
    <dbReference type="NCBI Taxonomy" id="1076179"/>
    <lineage>
        <taxon>unclassified sequences</taxon>
        <taxon>metagenomes</taxon>
        <taxon>ecological metagenomes</taxon>
    </lineage>
</organism>
<name>A0A644TQG9_9ZZZZ</name>
<dbReference type="Gene3D" id="1.10.10.60">
    <property type="entry name" value="Homeodomain-like"/>
    <property type="match status" value="2"/>
</dbReference>
<proteinExistence type="predicted"/>
<evidence type="ECO:0000256" key="4">
    <source>
        <dbReference type="SAM" id="Phobius"/>
    </source>
</evidence>
<feature type="transmembrane region" description="Helical" evidence="4">
    <location>
        <begin position="210"/>
        <end position="234"/>
    </location>
</feature>
<protein>
    <recommendedName>
        <fullName evidence="5">HTH araC/xylS-type domain-containing protein</fullName>
    </recommendedName>
</protein>
<dbReference type="SUPFAM" id="SSF46689">
    <property type="entry name" value="Homeodomain-like"/>
    <property type="match status" value="1"/>
</dbReference>
<dbReference type="AlphaFoldDB" id="A0A644TQG9"/>
<evidence type="ECO:0000313" key="6">
    <source>
        <dbReference type="EMBL" id="MPL69175.1"/>
    </source>
</evidence>
<evidence type="ECO:0000259" key="5">
    <source>
        <dbReference type="PROSITE" id="PS01124"/>
    </source>
</evidence>
<dbReference type="GO" id="GO:0003700">
    <property type="term" value="F:DNA-binding transcription factor activity"/>
    <property type="evidence" value="ECO:0007669"/>
    <property type="project" value="InterPro"/>
</dbReference>
<feature type="transmembrane region" description="Helical" evidence="4">
    <location>
        <begin position="183"/>
        <end position="204"/>
    </location>
</feature>
<feature type="transmembrane region" description="Helical" evidence="4">
    <location>
        <begin position="36"/>
        <end position="55"/>
    </location>
</feature>
<reference evidence="6" key="1">
    <citation type="submission" date="2019-08" db="EMBL/GenBank/DDBJ databases">
        <authorList>
            <person name="Kucharzyk K."/>
            <person name="Murdoch R.W."/>
            <person name="Higgins S."/>
            <person name="Loffler F."/>
        </authorList>
    </citation>
    <scope>NUCLEOTIDE SEQUENCE</scope>
</reference>
<dbReference type="PROSITE" id="PS01124">
    <property type="entry name" value="HTH_ARAC_FAMILY_2"/>
    <property type="match status" value="1"/>
</dbReference>
<dbReference type="PANTHER" id="PTHR43280">
    <property type="entry name" value="ARAC-FAMILY TRANSCRIPTIONAL REGULATOR"/>
    <property type="match status" value="1"/>
</dbReference>
<dbReference type="GO" id="GO:0043565">
    <property type="term" value="F:sequence-specific DNA binding"/>
    <property type="evidence" value="ECO:0007669"/>
    <property type="project" value="InterPro"/>
</dbReference>
<dbReference type="PANTHER" id="PTHR43280:SF29">
    <property type="entry name" value="ARAC-FAMILY TRANSCRIPTIONAL REGULATOR"/>
    <property type="match status" value="1"/>
</dbReference>
<evidence type="ECO:0000256" key="3">
    <source>
        <dbReference type="ARBA" id="ARBA00023163"/>
    </source>
</evidence>
<dbReference type="InterPro" id="IPR009057">
    <property type="entry name" value="Homeodomain-like_sf"/>
</dbReference>
<keyword evidence="4" id="KW-0812">Transmembrane</keyword>
<dbReference type="InterPro" id="IPR018060">
    <property type="entry name" value="HTH_AraC"/>
</dbReference>
<feature type="transmembrane region" description="Helical" evidence="4">
    <location>
        <begin position="98"/>
        <end position="119"/>
    </location>
</feature>
<keyword evidence="3" id="KW-0804">Transcription</keyword>
<feature type="transmembrane region" description="Helical" evidence="4">
    <location>
        <begin position="131"/>
        <end position="153"/>
    </location>
</feature>